<feature type="repeat" description="WD" evidence="6">
    <location>
        <begin position="110"/>
        <end position="151"/>
    </location>
</feature>
<comment type="similarity">
    <text evidence="5">Belongs to the WD repeat MORG1 family.</text>
</comment>
<dbReference type="SMART" id="SM00320">
    <property type="entry name" value="WD40"/>
    <property type="match status" value="6"/>
</dbReference>
<evidence type="ECO:0000256" key="7">
    <source>
        <dbReference type="SAM" id="MobiDB-lite"/>
    </source>
</evidence>
<dbReference type="EMBL" id="CABVLU010000005">
    <property type="protein sequence ID" value="VVT57700.1"/>
    <property type="molecule type" value="Genomic_DNA"/>
</dbReference>
<dbReference type="PRINTS" id="PR00320">
    <property type="entry name" value="GPROTEINBRPT"/>
</dbReference>
<dbReference type="InterPro" id="IPR001680">
    <property type="entry name" value="WD40_rpt"/>
</dbReference>
<feature type="repeat" description="WD" evidence="6">
    <location>
        <begin position="68"/>
        <end position="109"/>
    </location>
</feature>
<keyword evidence="4" id="KW-0677">Repeat</keyword>
<dbReference type="InterPro" id="IPR036322">
    <property type="entry name" value="WD40_repeat_dom_sf"/>
</dbReference>
<dbReference type="InterPro" id="IPR051980">
    <property type="entry name" value="WD_repeat_MORG1"/>
</dbReference>
<accession>A0A5E8C3V0</accession>
<dbReference type="PROSITE" id="PS50082">
    <property type="entry name" value="WD_REPEATS_2"/>
    <property type="match status" value="4"/>
</dbReference>
<dbReference type="InterPro" id="IPR020472">
    <property type="entry name" value="WD40_PAC1"/>
</dbReference>
<dbReference type="InterPro" id="IPR019775">
    <property type="entry name" value="WD40_repeat_CS"/>
</dbReference>
<dbReference type="GO" id="GO:0005737">
    <property type="term" value="C:cytoplasm"/>
    <property type="evidence" value="ECO:0007669"/>
    <property type="project" value="UniProtKB-SubCell"/>
</dbReference>
<reference evidence="8 9" key="1">
    <citation type="submission" date="2019-09" db="EMBL/GenBank/DDBJ databases">
        <authorList>
            <person name="Brejova B."/>
        </authorList>
    </citation>
    <scope>NUCLEOTIDE SEQUENCE [LARGE SCALE GENOMIC DNA]</scope>
</reference>
<dbReference type="Pfam" id="PF00400">
    <property type="entry name" value="WD40"/>
    <property type="match status" value="5"/>
</dbReference>
<evidence type="ECO:0000256" key="2">
    <source>
        <dbReference type="ARBA" id="ARBA00022490"/>
    </source>
</evidence>
<feature type="region of interest" description="Disordered" evidence="7">
    <location>
        <begin position="1"/>
        <end position="21"/>
    </location>
</feature>
<sequence>MSSPSTHPPQQTTPTSATTRPVRTLAAGHTGSVHVVKFNSPGSYVLSGGQDRRVVLCNTDTGAFVKSYQLHAYEVLDIAIARDSSMFASCGGDKTVYLWDAASGNTLRRFSGHMARVNSVAFNDPETVLATASYDGSVRLWDLRSGTATRPIQVLSEARDSVSAVDIHEHIIASASVDGRLRVYDLRMGRLTTDTVAATGADVTRPSAGTATPLTSVMISPDGDTALVGALDSTARLVDLESGSTLQAYVGHENRVFRMRAVLDADAGLVLAASEDASICVWDLMAGQEPLSRIRINTSSEKSLARAPLAFDYHAMNPDSSAEVGTVAACGSGGVIGIYHVIM</sequence>
<dbReference type="GeneID" id="43584640"/>
<name>A0A5E8C3V0_9ASCO</name>
<dbReference type="Proteomes" id="UP000398389">
    <property type="component" value="Unassembled WGS sequence"/>
</dbReference>
<dbReference type="PROSITE" id="PS50294">
    <property type="entry name" value="WD_REPEATS_REGION"/>
    <property type="match status" value="2"/>
</dbReference>
<comment type="subcellular location">
    <subcellularLocation>
        <location evidence="1">Cytoplasm</location>
    </subcellularLocation>
</comment>
<gene>
    <name evidence="8" type="ORF">SAPINGB_P005826</name>
</gene>
<dbReference type="PANTHER" id="PTHR22842">
    <property type="entry name" value="WD40 REPEAT PROTEIN"/>
    <property type="match status" value="1"/>
</dbReference>
<dbReference type="OrthoDB" id="1068471at2759"/>
<feature type="repeat" description="WD" evidence="6">
    <location>
        <begin position="26"/>
        <end position="67"/>
    </location>
</feature>
<feature type="repeat" description="WD" evidence="6">
    <location>
        <begin position="249"/>
        <end position="292"/>
    </location>
</feature>
<dbReference type="Gene3D" id="2.130.10.10">
    <property type="entry name" value="YVTN repeat-like/Quinoprotein amine dehydrogenase"/>
    <property type="match status" value="1"/>
</dbReference>
<dbReference type="RefSeq" id="XP_031856431.1">
    <property type="nucleotide sequence ID" value="XM_032000540.1"/>
</dbReference>
<organism evidence="8 9">
    <name type="scientific">Magnusiomyces paraingens</name>
    <dbReference type="NCBI Taxonomy" id="2606893"/>
    <lineage>
        <taxon>Eukaryota</taxon>
        <taxon>Fungi</taxon>
        <taxon>Dikarya</taxon>
        <taxon>Ascomycota</taxon>
        <taxon>Saccharomycotina</taxon>
        <taxon>Dipodascomycetes</taxon>
        <taxon>Dipodascales</taxon>
        <taxon>Dipodascaceae</taxon>
        <taxon>Magnusiomyces</taxon>
    </lineage>
</organism>
<evidence type="ECO:0000313" key="8">
    <source>
        <dbReference type="EMBL" id="VVT57700.1"/>
    </source>
</evidence>
<evidence type="ECO:0000256" key="3">
    <source>
        <dbReference type="ARBA" id="ARBA00022574"/>
    </source>
</evidence>
<dbReference type="SUPFAM" id="SSF50978">
    <property type="entry name" value="WD40 repeat-like"/>
    <property type="match status" value="1"/>
</dbReference>
<keyword evidence="9" id="KW-1185">Reference proteome</keyword>
<dbReference type="CDD" id="cd00200">
    <property type="entry name" value="WD40"/>
    <property type="match status" value="1"/>
</dbReference>
<evidence type="ECO:0000313" key="9">
    <source>
        <dbReference type="Proteomes" id="UP000398389"/>
    </source>
</evidence>
<dbReference type="AlphaFoldDB" id="A0A5E8C3V0"/>
<dbReference type="InterPro" id="IPR015943">
    <property type="entry name" value="WD40/YVTN_repeat-like_dom_sf"/>
</dbReference>
<evidence type="ECO:0000256" key="6">
    <source>
        <dbReference type="PROSITE-ProRule" id="PRU00221"/>
    </source>
</evidence>
<dbReference type="PANTHER" id="PTHR22842:SF3">
    <property type="entry name" value="WD REPEAT DOMAIN-CONTAINING PROTEIN 83"/>
    <property type="match status" value="1"/>
</dbReference>
<evidence type="ECO:0000256" key="1">
    <source>
        <dbReference type="ARBA" id="ARBA00004496"/>
    </source>
</evidence>
<keyword evidence="2" id="KW-0963">Cytoplasm</keyword>
<dbReference type="GO" id="GO:0000398">
    <property type="term" value="P:mRNA splicing, via spliceosome"/>
    <property type="evidence" value="ECO:0007669"/>
    <property type="project" value="TreeGrafter"/>
</dbReference>
<evidence type="ECO:0000256" key="4">
    <source>
        <dbReference type="ARBA" id="ARBA00022737"/>
    </source>
</evidence>
<dbReference type="GO" id="GO:0071013">
    <property type="term" value="C:catalytic step 2 spliceosome"/>
    <property type="evidence" value="ECO:0007669"/>
    <property type="project" value="TreeGrafter"/>
</dbReference>
<feature type="compositionally biased region" description="Low complexity" evidence="7">
    <location>
        <begin position="1"/>
        <end position="19"/>
    </location>
</feature>
<proteinExistence type="inferred from homology"/>
<evidence type="ECO:0000256" key="5">
    <source>
        <dbReference type="ARBA" id="ARBA00038145"/>
    </source>
</evidence>
<protein>
    <submittedName>
        <fullName evidence="8">Uncharacterized protein</fullName>
    </submittedName>
</protein>
<keyword evidence="3 6" id="KW-0853">WD repeat</keyword>
<dbReference type="PROSITE" id="PS00678">
    <property type="entry name" value="WD_REPEATS_1"/>
    <property type="match status" value="2"/>
</dbReference>